<gene>
    <name evidence="3" type="ORF">Pcinc_009941</name>
    <name evidence="2" type="ORF">Pcinc_025901</name>
</gene>
<keyword evidence="4" id="KW-1185">Reference proteome</keyword>
<evidence type="ECO:0000313" key="3">
    <source>
        <dbReference type="EMBL" id="KAK3885880.1"/>
    </source>
</evidence>
<organism evidence="2 4">
    <name type="scientific">Petrolisthes cinctipes</name>
    <name type="common">Flat porcelain crab</name>
    <dbReference type="NCBI Taxonomy" id="88211"/>
    <lineage>
        <taxon>Eukaryota</taxon>
        <taxon>Metazoa</taxon>
        <taxon>Ecdysozoa</taxon>
        <taxon>Arthropoda</taxon>
        <taxon>Crustacea</taxon>
        <taxon>Multicrustacea</taxon>
        <taxon>Malacostraca</taxon>
        <taxon>Eumalacostraca</taxon>
        <taxon>Eucarida</taxon>
        <taxon>Decapoda</taxon>
        <taxon>Pleocyemata</taxon>
        <taxon>Anomura</taxon>
        <taxon>Galatheoidea</taxon>
        <taxon>Porcellanidae</taxon>
        <taxon>Petrolisthes</taxon>
    </lineage>
</organism>
<dbReference type="EMBL" id="JAWQEG010000758">
    <property type="protein sequence ID" value="KAK3885880.1"/>
    <property type="molecule type" value="Genomic_DNA"/>
</dbReference>
<evidence type="ECO:0000313" key="4">
    <source>
        <dbReference type="Proteomes" id="UP001286313"/>
    </source>
</evidence>
<dbReference type="Gene3D" id="3.30.160.60">
    <property type="entry name" value="Classic Zinc Finger"/>
    <property type="match status" value="1"/>
</dbReference>
<sequence>MSAGGPQQAGTFASTEGGFGGGLLLLPSLLTSLHSNTPPPSTSSTSLEQKPITEGGLSYRLCPVCHKRITYNHLKRHIRTQHTQMDRAQCPYCARVLKNTYSLETHIANYHK</sequence>
<comment type="caution">
    <text evidence="2">The sequence shown here is derived from an EMBL/GenBank/DDBJ whole genome shotgun (WGS) entry which is preliminary data.</text>
</comment>
<dbReference type="PROSITE" id="PS00028">
    <property type="entry name" value="ZINC_FINGER_C2H2_1"/>
    <property type="match status" value="1"/>
</dbReference>
<evidence type="ECO:0000313" key="2">
    <source>
        <dbReference type="EMBL" id="KAK3868733.1"/>
    </source>
</evidence>
<dbReference type="SMART" id="SM00355">
    <property type="entry name" value="ZnF_C2H2"/>
    <property type="match status" value="2"/>
</dbReference>
<feature type="domain" description="C2H2-type" evidence="1">
    <location>
        <begin position="90"/>
        <end position="111"/>
    </location>
</feature>
<dbReference type="EMBL" id="JAWQEG010002952">
    <property type="protein sequence ID" value="KAK3868733.1"/>
    <property type="molecule type" value="Genomic_DNA"/>
</dbReference>
<proteinExistence type="predicted"/>
<dbReference type="InterPro" id="IPR013087">
    <property type="entry name" value="Znf_C2H2_type"/>
</dbReference>
<protein>
    <recommendedName>
        <fullName evidence="1">C2H2-type domain-containing protein</fullName>
    </recommendedName>
</protein>
<reference evidence="2" key="1">
    <citation type="submission" date="2023-10" db="EMBL/GenBank/DDBJ databases">
        <title>Genome assemblies of two species of porcelain crab, Petrolisthes cinctipes and Petrolisthes manimaculis (Anomura: Porcellanidae).</title>
        <authorList>
            <person name="Angst P."/>
        </authorList>
    </citation>
    <scope>NUCLEOTIDE SEQUENCE</scope>
    <source>
        <strain evidence="2">PB745_01</strain>
        <tissue evidence="2">Gill</tissue>
    </source>
</reference>
<dbReference type="AlphaFoldDB" id="A0AAE1KCD5"/>
<accession>A0AAE1KCD5</accession>
<dbReference type="Proteomes" id="UP001286313">
    <property type="component" value="Unassembled WGS sequence"/>
</dbReference>
<evidence type="ECO:0000259" key="1">
    <source>
        <dbReference type="PROSITE" id="PS00028"/>
    </source>
</evidence>
<name>A0AAE1KCD5_PETCI</name>